<dbReference type="EMBL" id="LGKP01000021">
    <property type="protein sequence ID" value="KPL86631.1"/>
    <property type="molecule type" value="Genomic_DNA"/>
</dbReference>
<evidence type="ECO:0000313" key="2">
    <source>
        <dbReference type="Proteomes" id="UP000050277"/>
    </source>
</evidence>
<keyword evidence="2" id="KW-1185">Reference proteome</keyword>
<comment type="caution">
    <text evidence="1">The sequence shown here is derived from an EMBL/GenBank/DDBJ whole genome shotgun (WGS) entry which is preliminary data.</text>
</comment>
<name>A0A0P6YT38_9CHLR</name>
<organism evidence="1 2">
    <name type="scientific">Herpetosiphon geysericola</name>
    <dbReference type="NCBI Taxonomy" id="70996"/>
    <lineage>
        <taxon>Bacteria</taxon>
        <taxon>Bacillati</taxon>
        <taxon>Chloroflexota</taxon>
        <taxon>Chloroflexia</taxon>
        <taxon>Herpetosiphonales</taxon>
        <taxon>Herpetosiphonaceae</taxon>
        <taxon>Herpetosiphon</taxon>
    </lineage>
</organism>
<accession>A0A0P6YT38</accession>
<gene>
    <name evidence="1" type="ORF">SE18_11550</name>
</gene>
<dbReference type="AlphaFoldDB" id="A0A0P6YT38"/>
<dbReference type="Proteomes" id="UP000050277">
    <property type="component" value="Unassembled WGS sequence"/>
</dbReference>
<protein>
    <submittedName>
        <fullName evidence="1">Uncharacterized protein</fullName>
    </submittedName>
</protein>
<evidence type="ECO:0000313" key="1">
    <source>
        <dbReference type="EMBL" id="KPL86631.1"/>
    </source>
</evidence>
<proteinExistence type="predicted"/>
<sequence>MLLSNLLTLVKNRLNPFVTGRNRHSTHEPSHIFIPNVNHFATFVAIVTKVPQQSARGWGLGIRDRVLGVGTAKSAMF</sequence>
<reference evidence="1 2" key="1">
    <citation type="submission" date="2015-07" db="EMBL/GenBank/DDBJ databases">
        <title>Whole genome sequence of Herpetosiphon geysericola DSM 7119.</title>
        <authorList>
            <person name="Hemp J."/>
            <person name="Ward L.M."/>
            <person name="Pace L.A."/>
            <person name="Fischer W.W."/>
        </authorList>
    </citation>
    <scope>NUCLEOTIDE SEQUENCE [LARGE SCALE GENOMIC DNA]</scope>
    <source>
        <strain evidence="1 2">DSM 7119</strain>
    </source>
</reference>